<dbReference type="AlphaFoldDB" id="A0A848LGQ6"/>
<protein>
    <submittedName>
        <fullName evidence="3">GNAT family N-acetyltransferase</fullName>
    </submittedName>
</protein>
<accession>A0A848LGQ6</accession>
<gene>
    <name evidence="3" type="ORF">HG543_13870</name>
</gene>
<dbReference type="InterPro" id="IPR016181">
    <property type="entry name" value="Acyl_CoA_acyltransferase"/>
</dbReference>
<keyword evidence="3" id="KW-0808">Transferase</keyword>
<comment type="caution">
    <text evidence="3">The sequence shown here is derived from an EMBL/GenBank/DDBJ whole genome shotgun (WGS) entry which is preliminary data.</text>
</comment>
<proteinExistence type="predicted"/>
<name>A0A848LGQ6_9BACT</name>
<dbReference type="Proteomes" id="UP000518300">
    <property type="component" value="Unassembled WGS sequence"/>
</dbReference>
<evidence type="ECO:0000259" key="2">
    <source>
        <dbReference type="Pfam" id="PF13480"/>
    </source>
</evidence>
<keyword evidence="4" id="KW-1185">Reference proteome</keyword>
<evidence type="ECO:0000313" key="4">
    <source>
        <dbReference type="Proteomes" id="UP000518300"/>
    </source>
</evidence>
<feature type="domain" description="BioF2-like acetyltransferase" evidence="2">
    <location>
        <begin position="198"/>
        <end position="333"/>
    </location>
</feature>
<organism evidence="3 4">
    <name type="scientific">Pyxidicoccus fallax</name>
    <dbReference type="NCBI Taxonomy" id="394095"/>
    <lineage>
        <taxon>Bacteria</taxon>
        <taxon>Pseudomonadati</taxon>
        <taxon>Myxococcota</taxon>
        <taxon>Myxococcia</taxon>
        <taxon>Myxococcales</taxon>
        <taxon>Cystobacterineae</taxon>
        <taxon>Myxococcaceae</taxon>
        <taxon>Pyxidicoccus</taxon>
    </lineage>
</organism>
<dbReference type="RefSeq" id="WP_169345218.1">
    <property type="nucleotide sequence ID" value="NZ_JABBJJ010000051.1"/>
</dbReference>
<evidence type="ECO:0000313" key="3">
    <source>
        <dbReference type="EMBL" id="NMO15931.1"/>
    </source>
</evidence>
<dbReference type="EMBL" id="JABBJJ010000051">
    <property type="protein sequence ID" value="NMO15931.1"/>
    <property type="molecule type" value="Genomic_DNA"/>
</dbReference>
<dbReference type="Gene3D" id="3.40.630.30">
    <property type="match status" value="1"/>
</dbReference>
<sequence>MSGREGTATTTRCVSSIREVPRALWDEKVAQGHPFKSAAFLACLEEAFPERKFAYVVVSRGEDVVGLAVVTEERLDLTLMLPRAMGVVAAAVRKVLPRFLTLGLGMVGTFETAQRHWWYDARALSEEDFARALLAACDAACTDSALLLVRDFMEDVPDDVRLESWFLGRGFQRVANHPLAVVRLDGLSSEAHLQRLKRKSRQNLRKQLRDAEALGLRVERVRPYRHLLDECYPLYLQVHEGASEFKRPPFPRAFFESLEDRLPDSSSLLTLRAKDGALLGFILTGTSGDIHNPFLIGLDYARTQGTPAYYVLLWREVEEGARRGCRSVDLGLTSYFVKQTLGAELEGMTMAARVQSAWLRPLLNPLLPLLLGEKQPEEREKFRPGAEEARPQPHTSRAA</sequence>
<dbReference type="InterPro" id="IPR038740">
    <property type="entry name" value="BioF2-like_GNAT_dom"/>
</dbReference>
<reference evidence="3 4" key="1">
    <citation type="submission" date="2020-04" db="EMBL/GenBank/DDBJ databases">
        <title>Draft genome of Pyxidicoccus fallax type strain.</title>
        <authorList>
            <person name="Whitworth D.E."/>
        </authorList>
    </citation>
    <scope>NUCLEOTIDE SEQUENCE [LARGE SCALE GENOMIC DNA]</scope>
    <source>
        <strain evidence="3 4">DSM 14698</strain>
    </source>
</reference>
<feature type="compositionally biased region" description="Basic and acidic residues" evidence="1">
    <location>
        <begin position="374"/>
        <end position="391"/>
    </location>
</feature>
<evidence type="ECO:0000256" key="1">
    <source>
        <dbReference type="SAM" id="MobiDB-lite"/>
    </source>
</evidence>
<feature type="region of interest" description="Disordered" evidence="1">
    <location>
        <begin position="374"/>
        <end position="399"/>
    </location>
</feature>
<dbReference type="SUPFAM" id="SSF55729">
    <property type="entry name" value="Acyl-CoA N-acyltransferases (Nat)"/>
    <property type="match status" value="1"/>
</dbReference>
<dbReference type="Pfam" id="PF13480">
    <property type="entry name" value="Acetyltransf_6"/>
    <property type="match status" value="1"/>
</dbReference>
<dbReference type="GO" id="GO:0016740">
    <property type="term" value="F:transferase activity"/>
    <property type="evidence" value="ECO:0007669"/>
    <property type="project" value="UniProtKB-KW"/>
</dbReference>